<keyword evidence="4" id="KW-1185">Reference proteome</keyword>
<dbReference type="PANTHER" id="PTHR21974:SF2">
    <property type="entry name" value="RE15880P"/>
    <property type="match status" value="1"/>
</dbReference>
<dbReference type="EMBL" id="MU003813">
    <property type="protein sequence ID" value="KAF2719263.1"/>
    <property type="molecule type" value="Genomic_DNA"/>
</dbReference>
<protein>
    <submittedName>
        <fullName evidence="3">Uncharacterized protein</fullName>
    </submittedName>
</protein>
<feature type="coiled-coil region" evidence="1">
    <location>
        <begin position="287"/>
        <end position="314"/>
    </location>
</feature>
<evidence type="ECO:0000313" key="3">
    <source>
        <dbReference type="EMBL" id="KAF2719263.1"/>
    </source>
</evidence>
<dbReference type="PANTHER" id="PTHR21974">
    <property type="entry name" value="RE15880P"/>
    <property type="match status" value="1"/>
</dbReference>
<sequence>MSGITSTLKEASEKNIELLTILSQTDYAPSAFKQNSDYISDLKNQLNSTEKELTKLHAITEDERKDHTKYRDSTMRRFAHRLGGSKGKEKFASKQEKEEREFLEAWQREREAEERKGELHRALSSAEQDRTGLQNDAEKQQRAQKELDEMYHSIFSGPTPDVPGEDQQEEVVRQAKAWLDEHQTQMNHDKYALGALQTAAKSLRAATATQMNITEGRRHIDEARRASPNIGHIDEIQLPHGHIMSDVLFDNIFTDMAQHDRIVDSDRQVKKAVSQLKEMIVKQDQVLKERMSQAQDAGKELEMARRELQRIRAEAFAQLTGDEVPFISTARNDEAPPSYTAV</sequence>
<reference evidence="3" key="1">
    <citation type="journal article" date="2020" name="Stud. Mycol.">
        <title>101 Dothideomycetes genomes: a test case for predicting lifestyles and emergence of pathogens.</title>
        <authorList>
            <person name="Haridas S."/>
            <person name="Albert R."/>
            <person name="Binder M."/>
            <person name="Bloem J."/>
            <person name="Labutti K."/>
            <person name="Salamov A."/>
            <person name="Andreopoulos B."/>
            <person name="Baker S."/>
            <person name="Barry K."/>
            <person name="Bills G."/>
            <person name="Bluhm B."/>
            <person name="Cannon C."/>
            <person name="Castanera R."/>
            <person name="Culley D."/>
            <person name="Daum C."/>
            <person name="Ezra D."/>
            <person name="Gonzalez J."/>
            <person name="Henrissat B."/>
            <person name="Kuo A."/>
            <person name="Liang C."/>
            <person name="Lipzen A."/>
            <person name="Lutzoni F."/>
            <person name="Magnuson J."/>
            <person name="Mondo S."/>
            <person name="Nolan M."/>
            <person name="Ohm R."/>
            <person name="Pangilinan J."/>
            <person name="Park H.-J."/>
            <person name="Ramirez L."/>
            <person name="Alfaro M."/>
            <person name="Sun H."/>
            <person name="Tritt A."/>
            <person name="Yoshinaga Y."/>
            <person name="Zwiers L.-H."/>
            <person name="Turgeon B."/>
            <person name="Goodwin S."/>
            <person name="Spatafora J."/>
            <person name="Crous P."/>
            <person name="Grigoriev I."/>
        </authorList>
    </citation>
    <scope>NUCLEOTIDE SEQUENCE</scope>
    <source>
        <strain evidence="3">CBS 116435</strain>
    </source>
</reference>
<evidence type="ECO:0000256" key="2">
    <source>
        <dbReference type="SAM" id="MobiDB-lite"/>
    </source>
</evidence>
<name>A0A9P4UMY8_9PEZI</name>
<evidence type="ECO:0000313" key="4">
    <source>
        <dbReference type="Proteomes" id="UP000799441"/>
    </source>
</evidence>
<organism evidence="3 4">
    <name type="scientific">Polychaeton citri CBS 116435</name>
    <dbReference type="NCBI Taxonomy" id="1314669"/>
    <lineage>
        <taxon>Eukaryota</taxon>
        <taxon>Fungi</taxon>
        <taxon>Dikarya</taxon>
        <taxon>Ascomycota</taxon>
        <taxon>Pezizomycotina</taxon>
        <taxon>Dothideomycetes</taxon>
        <taxon>Dothideomycetidae</taxon>
        <taxon>Capnodiales</taxon>
        <taxon>Capnodiaceae</taxon>
        <taxon>Polychaeton</taxon>
    </lineage>
</organism>
<gene>
    <name evidence="3" type="ORF">K431DRAFT_113764</name>
</gene>
<dbReference type="Proteomes" id="UP000799441">
    <property type="component" value="Unassembled WGS sequence"/>
</dbReference>
<dbReference type="OrthoDB" id="2562743at2759"/>
<dbReference type="AlphaFoldDB" id="A0A9P4UMY8"/>
<feature type="region of interest" description="Disordered" evidence="2">
    <location>
        <begin position="113"/>
        <end position="143"/>
    </location>
</feature>
<comment type="caution">
    <text evidence="3">The sequence shown here is derived from an EMBL/GenBank/DDBJ whole genome shotgun (WGS) entry which is preliminary data.</text>
</comment>
<proteinExistence type="predicted"/>
<accession>A0A9P4UMY8</accession>
<keyword evidence="1" id="KW-0175">Coiled coil</keyword>
<evidence type="ECO:0000256" key="1">
    <source>
        <dbReference type="SAM" id="Coils"/>
    </source>
</evidence>